<name>A0ACB9A7H2_9ASTR</name>
<accession>A0ACB9A7H2</accession>
<dbReference type="EMBL" id="CM042042">
    <property type="protein sequence ID" value="KAI3704350.1"/>
    <property type="molecule type" value="Genomic_DNA"/>
</dbReference>
<comment type="caution">
    <text evidence="1">The sequence shown here is derived from an EMBL/GenBank/DDBJ whole genome shotgun (WGS) entry which is preliminary data.</text>
</comment>
<sequence length="1380" mass="153751">MSFRNKRPSKPFVSPFSHPSKIPKPTTTANQHITANDAVAPPPQLPSQSTKWLPIDKMASILADAGCTLINTSGPPCLPADLHKLRHRLQSCFSSDSSLRSQFLAGFASYIDNQNDFRRVLLPSQSDNSGNRRSESLVRVLLLVPSIQLDLQNLLIEKLPEYFDNDNCGHSSSSTLRLDEDVARLILNQFRWLDFLVDSEAFTENLFQVLSICPPHLKKEIIGSLPEVLQDDSTATVAVIDCFSSLSLDDLLQDKVITIALSCIRTIEAEKLPYLLRYLLLSATPTNARRIITQFREQYKLVGVFDTRSTQHNKLKGKSAVDNVEASDHFGLFLLFSEYLLACKEQKVSKFGIQMYKYLFEGFPDTYSRQEVLGSLVTHVGSGITFEVSSALDAMVMLASKYSQELIPICSYITGILDYMEGFSTENLHKVYDVFCFLSRSARSNTESFGSSIAVELFMIVRKQVSNPEFKYKKMGLIGTLKILSHFGNINDKSYSSSSQKLNYEEALELLRTSLDSCQQLPISLILFYDELSAILDSKTLHPAIMERVGQLVGEFESMFLSDLENGKLPAPDLYCGLEVGPLRPVLFSWADINNTLTAADCCCPKQIKKSFDYRFGQISSSLEANRDQDNLLRKEPSETSQNHQKVFRSTLLQTLPANFRLLSVMERLGNQGSLGGIDALLGCPIHLPSSKVIMESWQSLNKKQKHVVCLSLYYAINWIRELLNAFGTQVAGRFDCISQATKEEIVTKILKRLKNLVFLESLLNNILKDCSLSLPELSSASSPGQPNRIEKNTEKMRTNKDFSQISKKNNKKSSKALKNSGTQGNSTTQLTIIETWKKAGAISSDIANESSTGVPSKISQSEEATCSTTNSNESVDADIEISETAKLLEAQRYRFRPLLVDCFSILSYSKDLDSCCADPTCELPVYLFLLRDLNSKLECFSPKPTSFRSLSIPLGLSGITTVEFLNKIQTLFVTLRRHLDSAISLLEHGSESCQTHWSDQSSMAGNPEITNMVLSVPSVSSLVVKETLYCFSKLFIGFEDMAFHDRFIFFILSSFSLLSLLDPAQMLTCPDLILSKQSSFLDLLKSFQPKKVDDIEGMPSLSSTGDIFCLYGGVYEFLESVLDAVVISLQKVIDKPLEGTAKHNSTVVQELLVTSRRKLSSSAHKVLSYDWHEVENGWKGKGEMVQKIVHIYLENCESTFQSLDELACSILPTVSFSSRTTAEEYSHGFTTLCSSTFAVWYKELHEQNLVILGKLVKEAVQINKSRATPQPTGSVIVVASLINICKTHDKVTIRTMAVKYGGKYVDSFLKVSRLPDGNKNNTNPMFGSEGNLKHKNLIGQVVSSQAYVDGENETNGNDFLGSVVEDEVVRNSEDDGEAD</sequence>
<evidence type="ECO:0000313" key="2">
    <source>
        <dbReference type="Proteomes" id="UP001056120"/>
    </source>
</evidence>
<protein>
    <submittedName>
        <fullName evidence="1">Uncharacterized protein</fullName>
    </submittedName>
</protein>
<evidence type="ECO:0000313" key="1">
    <source>
        <dbReference type="EMBL" id="KAI3704350.1"/>
    </source>
</evidence>
<keyword evidence="2" id="KW-1185">Reference proteome</keyword>
<reference evidence="2" key="1">
    <citation type="journal article" date="2022" name="Mol. Ecol. Resour.">
        <title>The genomes of chicory, endive, great burdock and yacon provide insights into Asteraceae palaeo-polyploidization history and plant inulin production.</title>
        <authorList>
            <person name="Fan W."/>
            <person name="Wang S."/>
            <person name="Wang H."/>
            <person name="Wang A."/>
            <person name="Jiang F."/>
            <person name="Liu H."/>
            <person name="Zhao H."/>
            <person name="Xu D."/>
            <person name="Zhang Y."/>
        </authorList>
    </citation>
    <scope>NUCLEOTIDE SEQUENCE [LARGE SCALE GENOMIC DNA]</scope>
    <source>
        <strain evidence="2">cv. Yunnan</strain>
    </source>
</reference>
<dbReference type="Proteomes" id="UP001056120">
    <property type="component" value="Linkage Group LG25"/>
</dbReference>
<gene>
    <name evidence="1" type="ORF">L1987_74568</name>
</gene>
<proteinExistence type="predicted"/>
<reference evidence="1 2" key="2">
    <citation type="journal article" date="2022" name="Mol. Ecol. Resour.">
        <title>The genomes of chicory, endive, great burdock and yacon provide insights into Asteraceae paleo-polyploidization history and plant inulin production.</title>
        <authorList>
            <person name="Fan W."/>
            <person name="Wang S."/>
            <person name="Wang H."/>
            <person name="Wang A."/>
            <person name="Jiang F."/>
            <person name="Liu H."/>
            <person name="Zhao H."/>
            <person name="Xu D."/>
            <person name="Zhang Y."/>
        </authorList>
    </citation>
    <scope>NUCLEOTIDE SEQUENCE [LARGE SCALE GENOMIC DNA]</scope>
    <source>
        <strain evidence="2">cv. Yunnan</strain>
        <tissue evidence="1">Leaves</tissue>
    </source>
</reference>
<organism evidence="1 2">
    <name type="scientific">Smallanthus sonchifolius</name>
    <dbReference type="NCBI Taxonomy" id="185202"/>
    <lineage>
        <taxon>Eukaryota</taxon>
        <taxon>Viridiplantae</taxon>
        <taxon>Streptophyta</taxon>
        <taxon>Embryophyta</taxon>
        <taxon>Tracheophyta</taxon>
        <taxon>Spermatophyta</taxon>
        <taxon>Magnoliopsida</taxon>
        <taxon>eudicotyledons</taxon>
        <taxon>Gunneridae</taxon>
        <taxon>Pentapetalae</taxon>
        <taxon>asterids</taxon>
        <taxon>campanulids</taxon>
        <taxon>Asterales</taxon>
        <taxon>Asteraceae</taxon>
        <taxon>Asteroideae</taxon>
        <taxon>Heliantheae alliance</taxon>
        <taxon>Millerieae</taxon>
        <taxon>Smallanthus</taxon>
    </lineage>
</organism>